<protein>
    <submittedName>
        <fullName evidence="1">SFRICE_015887</fullName>
    </submittedName>
</protein>
<evidence type="ECO:0000313" key="1">
    <source>
        <dbReference type="EMBL" id="SOQ44964.1"/>
    </source>
</evidence>
<sequence>MTSPALGEARRSDRLLLTKNHSVCTQACRARSPVNPLGSPQLRIISESYIGENDINLSGTTRVVNNSLGVESRERVSRALAPQLSFLTTEWFPNKLQHYKRYLILYPAMYTACTEPPPAQTDACFHNKMIQYNMQAIKRRPVYVRKIVTVRLNILIAVSLASDHPDGTVATDALTISSSPLLDSGLHLQGMKVIVEKIQIINKLVAARAQLQQNNSTVELARRGELTGR</sequence>
<name>A0A2H1VXN5_SPOFR</name>
<reference evidence="1" key="1">
    <citation type="submission" date="2016-07" db="EMBL/GenBank/DDBJ databases">
        <authorList>
            <person name="Bretaudeau A."/>
        </authorList>
    </citation>
    <scope>NUCLEOTIDE SEQUENCE</scope>
    <source>
        <strain evidence="1">Rice</strain>
        <tissue evidence="1">Whole body</tissue>
    </source>
</reference>
<proteinExistence type="predicted"/>
<organism evidence="1">
    <name type="scientific">Spodoptera frugiperda</name>
    <name type="common">Fall armyworm</name>
    <dbReference type="NCBI Taxonomy" id="7108"/>
    <lineage>
        <taxon>Eukaryota</taxon>
        <taxon>Metazoa</taxon>
        <taxon>Ecdysozoa</taxon>
        <taxon>Arthropoda</taxon>
        <taxon>Hexapoda</taxon>
        <taxon>Insecta</taxon>
        <taxon>Pterygota</taxon>
        <taxon>Neoptera</taxon>
        <taxon>Endopterygota</taxon>
        <taxon>Lepidoptera</taxon>
        <taxon>Glossata</taxon>
        <taxon>Ditrysia</taxon>
        <taxon>Noctuoidea</taxon>
        <taxon>Noctuidae</taxon>
        <taxon>Amphipyrinae</taxon>
        <taxon>Spodoptera</taxon>
    </lineage>
</organism>
<accession>A0A2H1VXN5</accession>
<dbReference type="EMBL" id="ODYU01004751">
    <property type="protein sequence ID" value="SOQ44964.1"/>
    <property type="molecule type" value="Genomic_DNA"/>
</dbReference>
<gene>
    <name evidence="1" type="ORF">SFRICE_015887</name>
</gene>
<dbReference type="AlphaFoldDB" id="A0A2H1VXN5"/>